<keyword evidence="3" id="KW-1185">Reference proteome</keyword>
<dbReference type="Proteomes" id="UP001165366">
    <property type="component" value="Unassembled WGS sequence"/>
</dbReference>
<accession>A0ABS9K8P3</accession>
<feature type="domain" description="VapC45 PIN like" evidence="1">
    <location>
        <begin position="10"/>
        <end position="70"/>
    </location>
</feature>
<evidence type="ECO:0000259" key="1">
    <source>
        <dbReference type="Pfam" id="PF18478"/>
    </source>
</evidence>
<gene>
    <name evidence="2" type="ORF">L6773_01300</name>
</gene>
<reference evidence="2" key="1">
    <citation type="submission" date="2022-01" db="EMBL/GenBank/DDBJ databases">
        <authorList>
            <person name="Wang Y."/>
        </authorList>
    </citation>
    <scope>NUCLEOTIDE SEQUENCE</scope>
    <source>
        <strain evidence="2">WB101</strain>
    </source>
</reference>
<proteinExistence type="predicted"/>
<organism evidence="2 3">
    <name type="scientific">Rhodohalobacter sulfatireducens</name>
    <dbReference type="NCBI Taxonomy" id="2911366"/>
    <lineage>
        <taxon>Bacteria</taxon>
        <taxon>Pseudomonadati</taxon>
        <taxon>Balneolota</taxon>
        <taxon>Balneolia</taxon>
        <taxon>Balneolales</taxon>
        <taxon>Balneolaceae</taxon>
        <taxon>Rhodohalobacter</taxon>
    </lineage>
</organism>
<evidence type="ECO:0000313" key="2">
    <source>
        <dbReference type="EMBL" id="MCG2587183.1"/>
    </source>
</evidence>
<dbReference type="InterPro" id="IPR041375">
    <property type="entry name" value="VapC45_PIN-like"/>
</dbReference>
<dbReference type="Pfam" id="PF18478">
    <property type="entry name" value="PIN_10"/>
    <property type="match status" value="1"/>
</dbReference>
<name>A0ABS9K8P3_9BACT</name>
<evidence type="ECO:0000313" key="3">
    <source>
        <dbReference type="Proteomes" id="UP001165366"/>
    </source>
</evidence>
<reference evidence="2" key="2">
    <citation type="submission" date="2024-05" db="EMBL/GenBank/DDBJ databases">
        <title>Rhodohalobacter halophilus gen. nov., sp. nov., a moderately halophilic member of the family Balneolaceae.</title>
        <authorList>
            <person name="Xia J."/>
        </authorList>
    </citation>
    <scope>NUCLEOTIDE SEQUENCE</scope>
    <source>
        <strain evidence="2">WB101</strain>
    </source>
</reference>
<sequence length="117" mass="13716">MAILQNPRVDEQIEVFTIRDEIGKGTPDEKWIPEVAAEDGIVITQDLSIHRVRQQRDLYRQHGLGVVFFKPPKNGYQYWDLVEFYIKRWKAVKGEVKKLKKPFALIVTPRSAKPERL</sequence>
<dbReference type="RefSeq" id="WP_237852028.1">
    <property type="nucleotide sequence ID" value="NZ_JAKLWS010000001.1"/>
</dbReference>
<dbReference type="EMBL" id="JAKLWS010000001">
    <property type="protein sequence ID" value="MCG2587183.1"/>
    <property type="molecule type" value="Genomic_DNA"/>
</dbReference>
<protein>
    <recommendedName>
        <fullName evidence="1">VapC45 PIN like domain-containing protein</fullName>
    </recommendedName>
</protein>
<comment type="caution">
    <text evidence="2">The sequence shown here is derived from an EMBL/GenBank/DDBJ whole genome shotgun (WGS) entry which is preliminary data.</text>
</comment>